<comment type="caution">
    <text evidence="8">The sequence shown here is derived from an EMBL/GenBank/DDBJ whole genome shotgun (WGS) entry which is preliminary data.</text>
</comment>
<dbReference type="PANTHER" id="PTHR10920">
    <property type="entry name" value="RIBOSOMAL RNA METHYLTRANSFERASE"/>
    <property type="match status" value="1"/>
</dbReference>
<dbReference type="PANTHER" id="PTHR10920:SF13">
    <property type="entry name" value="PRE-RRNA 2'-O-RIBOSE RNA METHYLTRANSFERASE FTSJ3"/>
    <property type="match status" value="1"/>
</dbReference>
<dbReference type="Gene3D" id="3.40.50.150">
    <property type="entry name" value="Vaccinia Virus protein VP39"/>
    <property type="match status" value="1"/>
</dbReference>
<dbReference type="EMBL" id="SBIQ01000172">
    <property type="protein sequence ID" value="KAF7682839.1"/>
    <property type="molecule type" value="Genomic_DNA"/>
</dbReference>
<evidence type="ECO:0000256" key="5">
    <source>
        <dbReference type="SAM" id="MobiDB-lite"/>
    </source>
</evidence>
<evidence type="ECO:0000256" key="1">
    <source>
        <dbReference type="ARBA" id="ARBA00022552"/>
    </source>
</evidence>
<dbReference type="SUPFAM" id="SSF53335">
    <property type="entry name" value="S-adenosyl-L-methionine-dependent methyltransferases"/>
    <property type="match status" value="1"/>
</dbReference>
<feature type="domain" description="DUF3381" evidence="7">
    <location>
        <begin position="225"/>
        <end position="344"/>
    </location>
</feature>
<feature type="compositionally biased region" description="Basic residues" evidence="5">
    <location>
        <begin position="548"/>
        <end position="557"/>
    </location>
</feature>
<dbReference type="Proteomes" id="UP001516464">
    <property type="component" value="Unassembled WGS sequence"/>
</dbReference>
<evidence type="ECO:0000313" key="8">
    <source>
        <dbReference type="EMBL" id="KAF7682839.1"/>
    </source>
</evidence>
<keyword evidence="4" id="KW-0949">S-adenosyl-L-methionine</keyword>
<dbReference type="HAMAP" id="MF_01547">
    <property type="entry name" value="RNA_methyltr_E"/>
    <property type="match status" value="1"/>
</dbReference>
<organism evidence="8 9">
    <name type="scientific">Astathelohania contejeani</name>
    <dbReference type="NCBI Taxonomy" id="164912"/>
    <lineage>
        <taxon>Eukaryota</taxon>
        <taxon>Fungi</taxon>
        <taxon>Fungi incertae sedis</taxon>
        <taxon>Microsporidia</taxon>
        <taxon>Astathelohaniidae</taxon>
        <taxon>Astathelohania</taxon>
    </lineage>
</organism>
<protein>
    <submittedName>
        <fullName evidence="8">AdoMet-dependent rRNA methyltransferase spb1</fullName>
    </submittedName>
</protein>
<keyword evidence="2 8" id="KW-0489">Methyltransferase</keyword>
<dbReference type="InterPro" id="IPR024576">
    <property type="entry name" value="rRNA_MeTfrase_Spb1_DUF3381"/>
</dbReference>
<dbReference type="GO" id="GO:0008168">
    <property type="term" value="F:methyltransferase activity"/>
    <property type="evidence" value="ECO:0007669"/>
    <property type="project" value="UniProtKB-KW"/>
</dbReference>
<evidence type="ECO:0000313" key="9">
    <source>
        <dbReference type="Proteomes" id="UP001516464"/>
    </source>
</evidence>
<evidence type="ECO:0000256" key="2">
    <source>
        <dbReference type="ARBA" id="ARBA00022603"/>
    </source>
</evidence>
<accession>A0ABQ7HXD4</accession>
<dbReference type="InterPro" id="IPR029063">
    <property type="entry name" value="SAM-dependent_MTases_sf"/>
</dbReference>
<gene>
    <name evidence="8" type="primary">spb1</name>
    <name evidence="8" type="ORF">TCON_1945</name>
</gene>
<keyword evidence="9" id="KW-1185">Reference proteome</keyword>
<name>A0ABQ7HXD4_9MICR</name>
<keyword evidence="3" id="KW-0808">Transferase</keyword>
<proteinExistence type="inferred from homology"/>
<dbReference type="InterPro" id="IPR015507">
    <property type="entry name" value="rRNA-MeTfrase_E"/>
</dbReference>
<evidence type="ECO:0000259" key="7">
    <source>
        <dbReference type="Pfam" id="PF11861"/>
    </source>
</evidence>
<evidence type="ECO:0000256" key="3">
    <source>
        <dbReference type="ARBA" id="ARBA00022679"/>
    </source>
</evidence>
<sequence length="557" mass="64002">MAKKTKAGKTRLDKYYYLAKEKGYRARSAFKLIELNRKYNFLGSAQVLIDLCAAPGGWLQVAHQEMPVARRIIGVDIAPIKAVGDAELLICDITTEKCRKELNQILDGAKADVVLHDGAPNVGTSWDHDAYLQNELVLSAVKLASQYLKKDGIFITKVFRSKDYTALLWVFNQLFCRVDSTKPLSSRNESAEIFVICREYKYPSKIDPSLFDPSRVFADVKESNTDTHLFKKMPLSQFLSISDPQAALEAYSQIVIDIPLSPEAESIVDEETKLLFQDLKVLGKGDKKKIIKKRKKLNDLGINGNSKDVNLQEDIANDNETPADKLAEINAELKRFERAKRRAKIAKLEKLARSKVFTEEEVNIDEFFEDQLFDVPSEEDNKHFDNENTVKITDHEFDEPSSCSFSSELDEDDIKCAIKLKENKDEFLLDTVNRYTFGDDEDLPDWYVEEERAINARKVELPEIRKPKVNKKANEVRNRKVRKAKKNTERIMKNVKLDDPEERLAVEKKIFKGSYKKLKRRPKLIHPVRGRIVIPKGGRYKLVDRRSKKDKPKSKKK</sequence>
<keyword evidence="1" id="KW-0698">rRNA processing</keyword>
<evidence type="ECO:0000256" key="4">
    <source>
        <dbReference type="ARBA" id="ARBA00022691"/>
    </source>
</evidence>
<dbReference type="GO" id="GO:0032259">
    <property type="term" value="P:methylation"/>
    <property type="evidence" value="ECO:0007669"/>
    <property type="project" value="UniProtKB-KW"/>
</dbReference>
<feature type="region of interest" description="Disordered" evidence="5">
    <location>
        <begin position="536"/>
        <end position="557"/>
    </location>
</feature>
<dbReference type="Pfam" id="PF11861">
    <property type="entry name" value="DUF3381"/>
    <property type="match status" value="1"/>
</dbReference>
<dbReference type="InterPro" id="IPR002877">
    <property type="entry name" value="RNA_MeTrfase_FtsJ_dom"/>
</dbReference>
<feature type="domain" description="Ribosomal RNA methyltransferase FtsJ" evidence="6">
    <location>
        <begin position="24"/>
        <end position="200"/>
    </location>
</feature>
<reference evidence="8 9" key="1">
    <citation type="submission" date="2019-01" db="EMBL/GenBank/DDBJ databases">
        <title>Genomes sequencing and comparative genomics of infectious freshwater microsporidia, Cucumispora dikerogammari and Thelohania contejeani.</title>
        <authorList>
            <person name="Cormier A."/>
            <person name="Giraud I."/>
            <person name="Wattier R."/>
            <person name="Teixeira M."/>
            <person name="Grandjean F."/>
            <person name="Rigaud T."/>
            <person name="Cordaux R."/>
        </authorList>
    </citation>
    <scope>NUCLEOTIDE SEQUENCE [LARGE SCALE GENOMIC DNA]</scope>
    <source>
        <strain evidence="8">T1</strain>
        <tissue evidence="8">Spores</tissue>
    </source>
</reference>
<evidence type="ECO:0000259" key="6">
    <source>
        <dbReference type="Pfam" id="PF01728"/>
    </source>
</evidence>
<dbReference type="Pfam" id="PF01728">
    <property type="entry name" value="FtsJ"/>
    <property type="match status" value="1"/>
</dbReference>
<dbReference type="InterPro" id="IPR050082">
    <property type="entry name" value="RNA_methyltr_RlmE"/>
</dbReference>